<evidence type="ECO:0000313" key="1">
    <source>
        <dbReference type="EMBL" id="CAK9020872.1"/>
    </source>
</evidence>
<keyword evidence="2" id="KW-1185">Reference proteome</keyword>
<accession>A0ABP0K3X9</accession>
<reference evidence="1 2" key="1">
    <citation type="submission" date="2024-02" db="EMBL/GenBank/DDBJ databases">
        <authorList>
            <person name="Chen Y."/>
            <person name="Shah S."/>
            <person name="Dougan E. K."/>
            <person name="Thang M."/>
            <person name="Chan C."/>
        </authorList>
    </citation>
    <scope>NUCLEOTIDE SEQUENCE [LARGE SCALE GENOMIC DNA]</scope>
</reference>
<proteinExistence type="predicted"/>
<gene>
    <name evidence="1" type="ORF">CCMP2556_LOCUS14224</name>
</gene>
<dbReference type="EMBL" id="CAXAMN010007224">
    <property type="protein sequence ID" value="CAK9020872.1"/>
    <property type="molecule type" value="Genomic_DNA"/>
</dbReference>
<organism evidence="1 2">
    <name type="scientific">Durusdinium trenchii</name>
    <dbReference type="NCBI Taxonomy" id="1381693"/>
    <lineage>
        <taxon>Eukaryota</taxon>
        <taxon>Sar</taxon>
        <taxon>Alveolata</taxon>
        <taxon>Dinophyceae</taxon>
        <taxon>Suessiales</taxon>
        <taxon>Symbiodiniaceae</taxon>
        <taxon>Durusdinium</taxon>
    </lineage>
</organism>
<protein>
    <submittedName>
        <fullName evidence="1">Uncharacterized protein</fullName>
    </submittedName>
</protein>
<evidence type="ECO:0000313" key="2">
    <source>
        <dbReference type="Proteomes" id="UP001642484"/>
    </source>
</evidence>
<comment type="caution">
    <text evidence="1">The sequence shown here is derived from an EMBL/GenBank/DDBJ whole genome shotgun (WGS) entry which is preliminary data.</text>
</comment>
<sequence>MKHSWWVDVRCHARWILPVEWGIWRPRFCDFQAASPSLDADLMMICYDKDVSDCRPEAVPRSVVLFDRLEDAVHDNRGFHVTLWCCGREVSWVRLRDRHCRDALYALLRQAKAKKERSSVGSLRELQLSQKETELASREARLQERERAVQVEETRCPSFESSSSEEEPFGSTVVLDWPLSRSEKHLRLVNALDRQRIAEVACERAKRVHAQRSAVHRRFSAPH</sequence>
<dbReference type="Proteomes" id="UP001642484">
    <property type="component" value="Unassembled WGS sequence"/>
</dbReference>
<name>A0ABP0K3X9_9DINO</name>